<dbReference type="CDD" id="cd06134">
    <property type="entry name" value="RNaseT"/>
    <property type="match status" value="1"/>
</dbReference>
<evidence type="ECO:0000256" key="8">
    <source>
        <dbReference type="HAMAP-Rule" id="MF_00157"/>
    </source>
</evidence>
<dbReference type="GO" id="GO:0000287">
    <property type="term" value="F:magnesium ion binding"/>
    <property type="evidence" value="ECO:0007669"/>
    <property type="project" value="UniProtKB-UniRule"/>
</dbReference>
<feature type="site" description="Important for substrate binding and specificity" evidence="8">
    <location>
        <position position="159"/>
    </location>
</feature>
<comment type="caution">
    <text evidence="10">The sequence shown here is derived from an EMBL/GenBank/DDBJ whole genome shotgun (WGS) entry which is preliminary data.</text>
</comment>
<dbReference type="OrthoDB" id="9778264at2"/>
<dbReference type="InterPro" id="IPR012337">
    <property type="entry name" value="RNaseH-like_sf"/>
</dbReference>
<dbReference type="EC" id="3.1.13.-" evidence="8"/>
<feature type="domain" description="Exonuclease" evidence="9">
    <location>
        <begin position="31"/>
        <end position="216"/>
    </location>
</feature>
<evidence type="ECO:0000256" key="6">
    <source>
        <dbReference type="ARBA" id="ARBA00022839"/>
    </source>
</evidence>
<dbReference type="SMART" id="SM00479">
    <property type="entry name" value="EXOIII"/>
    <property type="match status" value="1"/>
</dbReference>
<keyword evidence="5 8" id="KW-0378">Hydrolase</keyword>
<evidence type="ECO:0000259" key="9">
    <source>
        <dbReference type="SMART" id="SM00479"/>
    </source>
</evidence>
<dbReference type="FunFam" id="3.30.420.10:FF:000009">
    <property type="entry name" value="Ribonuclease T"/>
    <property type="match status" value="1"/>
</dbReference>
<dbReference type="PANTHER" id="PTHR30231:SF2">
    <property type="entry name" value="RIBONUCLEASE T"/>
    <property type="match status" value="1"/>
</dbReference>
<sequence>MGTPRRHPVRTVSSDTSPAAARIAGRFRGFLPVVVDIETGGLNAATDAVLQIAAVILRMDDDGRLGPVATHTTHVEAFEGANLDPKSLEFNGIDPDHPLRMAVPEEEALRQIFQPVREEIRATGCKRAVLVGHNAWFDLGFLNAAVNRCGLKRNPFHPFSSFDTATLGGLAYGQTVLARAVKAAGLEWDPREAHSAIYDAEKTAELFCTIVNTWDELNGFPDYSARR</sequence>
<reference evidence="10 11" key="1">
    <citation type="submission" date="2018-05" db="EMBL/GenBank/DDBJ databases">
        <title>Spiribacter halobius sp. nov., a moderately halophilic bacterium isolated from marine solar saltern.</title>
        <authorList>
            <person name="Zheng W.-S."/>
            <person name="Lu D.-C."/>
            <person name="Du Z.-J."/>
        </authorList>
    </citation>
    <scope>NUCLEOTIDE SEQUENCE [LARGE SCALE GENOMIC DNA]</scope>
    <source>
        <strain evidence="10 11">E85</strain>
    </source>
</reference>
<comment type="cofactor">
    <cofactor evidence="8">
        <name>Mg(2+)</name>
        <dbReference type="ChEBI" id="CHEBI:18420"/>
    </cofactor>
    <text evidence="8">Binds two Mg(2+) per subunit. The active form of the enzyme binds two Mg(2+) ions in its active site. The first Mg(2+) forms only one salt bridge with the protein.</text>
</comment>
<accession>A0A2U2MXH7</accession>
<dbReference type="Gene3D" id="3.30.420.10">
    <property type="entry name" value="Ribonuclease H-like superfamily/Ribonuclease H"/>
    <property type="match status" value="1"/>
</dbReference>
<dbReference type="EMBL" id="QFFI01000031">
    <property type="protein sequence ID" value="PWG61585.1"/>
    <property type="molecule type" value="Genomic_DNA"/>
</dbReference>
<feature type="site" description="Important for substrate binding and specificity" evidence="8">
    <location>
        <position position="90"/>
    </location>
</feature>
<comment type="similarity">
    <text evidence="8">Belongs to the RNase T family.</text>
</comment>
<keyword evidence="7 8" id="KW-0460">Magnesium</keyword>
<dbReference type="HAMAP" id="MF_00157">
    <property type="entry name" value="RNase_T"/>
    <property type="match status" value="1"/>
</dbReference>
<name>A0A2U2MXH7_9GAMM</name>
<evidence type="ECO:0000256" key="7">
    <source>
        <dbReference type="ARBA" id="ARBA00022842"/>
    </source>
</evidence>
<comment type="caution">
    <text evidence="8">Lacks conserved residue(s) required for the propagation of feature annotation.</text>
</comment>
<dbReference type="GO" id="GO:0008408">
    <property type="term" value="F:3'-5' exonuclease activity"/>
    <property type="evidence" value="ECO:0007669"/>
    <property type="project" value="TreeGrafter"/>
</dbReference>
<dbReference type="InterPro" id="IPR005987">
    <property type="entry name" value="RNase_T"/>
</dbReference>
<feature type="binding site" evidence="8">
    <location>
        <position position="194"/>
    </location>
    <ligand>
        <name>Mg(2+)</name>
        <dbReference type="ChEBI" id="CHEBI:18420"/>
        <label>2</label>
        <note>catalytic</note>
    </ligand>
</feature>
<dbReference type="Proteomes" id="UP000245474">
    <property type="component" value="Unassembled WGS sequence"/>
</dbReference>
<gene>
    <name evidence="8" type="primary">rnt</name>
    <name evidence="10" type="ORF">DEM34_15850</name>
</gene>
<keyword evidence="3 8" id="KW-0540">Nuclease</keyword>
<proteinExistence type="inferred from homology"/>
<dbReference type="InterPro" id="IPR013520">
    <property type="entry name" value="Ribonucl_H"/>
</dbReference>
<comment type="function">
    <text evidence="8">Trims short 3' overhangs of a variety of RNA species, leaving a one or two nucleotide 3' overhang. Responsible for the end-turnover of tRNA: specifically removes the terminal AMP residue from uncharged tRNA (tRNA-C-C-A). Also appears to be involved in tRNA biosynthesis.</text>
</comment>
<dbReference type="PANTHER" id="PTHR30231">
    <property type="entry name" value="DNA POLYMERASE III SUBUNIT EPSILON"/>
    <property type="match status" value="1"/>
</dbReference>
<feature type="binding site" evidence="8">
    <location>
        <position position="36"/>
    </location>
    <ligand>
        <name>Mg(2+)</name>
        <dbReference type="ChEBI" id="CHEBI:18420"/>
        <label>2</label>
        <note>catalytic</note>
    </ligand>
</feature>
<dbReference type="GO" id="GO:0045004">
    <property type="term" value="P:DNA replication proofreading"/>
    <property type="evidence" value="ECO:0007669"/>
    <property type="project" value="TreeGrafter"/>
</dbReference>
<dbReference type="InterPro" id="IPR036397">
    <property type="entry name" value="RNaseH_sf"/>
</dbReference>
<evidence type="ECO:0000313" key="11">
    <source>
        <dbReference type="Proteomes" id="UP000245474"/>
    </source>
</evidence>
<comment type="subunit">
    <text evidence="1 8">Homodimer.</text>
</comment>
<evidence type="ECO:0000256" key="5">
    <source>
        <dbReference type="ARBA" id="ARBA00022801"/>
    </source>
</evidence>
<dbReference type="SUPFAM" id="SSF53098">
    <property type="entry name" value="Ribonuclease H-like"/>
    <property type="match status" value="1"/>
</dbReference>
<keyword evidence="11" id="KW-1185">Reference proteome</keyword>
<dbReference type="AlphaFoldDB" id="A0A2U2MXH7"/>
<dbReference type="GO" id="GO:0008033">
    <property type="term" value="P:tRNA processing"/>
    <property type="evidence" value="ECO:0007669"/>
    <property type="project" value="UniProtKB-KW"/>
</dbReference>
<dbReference type="Pfam" id="PF00929">
    <property type="entry name" value="RNase_T"/>
    <property type="match status" value="1"/>
</dbReference>
<keyword evidence="6 8" id="KW-0269">Exonuclease</keyword>
<feature type="binding site" evidence="8">
    <location>
        <position position="199"/>
    </location>
    <ligand>
        <name>Mg(2+)</name>
        <dbReference type="ChEBI" id="CHEBI:18420"/>
        <label>2</label>
        <note>catalytic</note>
    </ligand>
</feature>
<evidence type="ECO:0000256" key="4">
    <source>
        <dbReference type="ARBA" id="ARBA00022723"/>
    </source>
</evidence>
<evidence type="ECO:0000256" key="2">
    <source>
        <dbReference type="ARBA" id="ARBA00022694"/>
    </source>
</evidence>
<dbReference type="GO" id="GO:0005829">
    <property type="term" value="C:cytosol"/>
    <property type="evidence" value="ECO:0007669"/>
    <property type="project" value="TreeGrafter"/>
</dbReference>
<protein>
    <recommendedName>
        <fullName evidence="8">Ribonuclease T</fullName>
        <ecNumber evidence="8">3.1.13.-</ecNumber>
    </recommendedName>
    <alternativeName>
        <fullName evidence="8">Exoribonuclease T</fullName>
        <shortName evidence="8">RNase T</shortName>
    </alternativeName>
</protein>
<dbReference type="GO" id="GO:0016896">
    <property type="term" value="F:RNA exonuclease activity, producing 5'-phosphomonoesters"/>
    <property type="evidence" value="ECO:0007669"/>
    <property type="project" value="UniProtKB-UniRule"/>
</dbReference>
<feature type="active site" description="Proton donor/acceptor" evidence="8">
    <location>
        <position position="194"/>
    </location>
</feature>
<dbReference type="NCBIfam" id="TIGR01298">
    <property type="entry name" value="RNaseT"/>
    <property type="match status" value="1"/>
</dbReference>
<feature type="binding site" evidence="8">
    <location>
        <position position="38"/>
    </location>
    <ligand>
        <name>Mg(2+)</name>
        <dbReference type="ChEBI" id="CHEBI:18420"/>
        <label>2</label>
        <note>catalytic</note>
    </ligand>
</feature>
<keyword evidence="4 8" id="KW-0479">Metal-binding</keyword>
<organism evidence="10 11">
    <name type="scientific">Sediminicurvatus halobius</name>
    <dbReference type="NCBI Taxonomy" id="2182432"/>
    <lineage>
        <taxon>Bacteria</taxon>
        <taxon>Pseudomonadati</taxon>
        <taxon>Pseudomonadota</taxon>
        <taxon>Gammaproteobacteria</taxon>
        <taxon>Chromatiales</taxon>
        <taxon>Ectothiorhodospiraceae</taxon>
        <taxon>Sediminicurvatus</taxon>
    </lineage>
</organism>
<evidence type="ECO:0000256" key="3">
    <source>
        <dbReference type="ARBA" id="ARBA00022722"/>
    </source>
</evidence>
<dbReference type="GO" id="GO:0003676">
    <property type="term" value="F:nucleic acid binding"/>
    <property type="evidence" value="ECO:0007669"/>
    <property type="project" value="InterPro"/>
</dbReference>
<feature type="site" description="Important for substrate binding and specificity" evidence="8">
    <location>
        <position position="137"/>
    </location>
</feature>
<evidence type="ECO:0000256" key="1">
    <source>
        <dbReference type="ARBA" id="ARBA00011738"/>
    </source>
</evidence>
<feature type="binding site" evidence="8">
    <location>
        <position position="36"/>
    </location>
    <ligand>
        <name>Mg(2+)</name>
        <dbReference type="ChEBI" id="CHEBI:18420"/>
        <label>1</label>
        <note>catalytic</note>
    </ligand>
</feature>
<keyword evidence="2 8" id="KW-0819">tRNA processing</keyword>
<evidence type="ECO:0000313" key="10">
    <source>
        <dbReference type="EMBL" id="PWG61585.1"/>
    </source>
</evidence>